<name>A0ABN8YNU0_RANTA</name>
<evidence type="ECO:0000313" key="1">
    <source>
        <dbReference type="EMBL" id="CAI9163245.1"/>
    </source>
</evidence>
<sequence length="105" mass="11342">MTHPSSLPMGTWIQASLSSPARWTALNCLLVQQFGSTLLVATWQALFPRTEATKYPGVQVTAVPQPSLDRCIVKMVLPQGPVSPCCLECLSSPVPSLLSWASCQE</sequence>
<evidence type="ECO:0000313" key="2">
    <source>
        <dbReference type="Proteomes" id="UP001176941"/>
    </source>
</evidence>
<dbReference type="Proteomes" id="UP001176941">
    <property type="component" value="Chromosome 21"/>
</dbReference>
<proteinExistence type="predicted"/>
<reference evidence="1" key="1">
    <citation type="submission" date="2023-04" db="EMBL/GenBank/DDBJ databases">
        <authorList>
            <consortium name="ELIXIR-Norway"/>
        </authorList>
    </citation>
    <scope>NUCLEOTIDE SEQUENCE [LARGE SCALE GENOMIC DNA]</scope>
</reference>
<accession>A0ABN8YNU0</accession>
<protein>
    <submittedName>
        <fullName evidence="1">Uncharacterized protein</fullName>
    </submittedName>
</protein>
<dbReference type="EMBL" id="OX459957">
    <property type="protein sequence ID" value="CAI9163245.1"/>
    <property type="molecule type" value="Genomic_DNA"/>
</dbReference>
<organism evidence="1 2">
    <name type="scientific">Rangifer tarandus platyrhynchus</name>
    <name type="common">Svalbard reindeer</name>
    <dbReference type="NCBI Taxonomy" id="3082113"/>
    <lineage>
        <taxon>Eukaryota</taxon>
        <taxon>Metazoa</taxon>
        <taxon>Chordata</taxon>
        <taxon>Craniata</taxon>
        <taxon>Vertebrata</taxon>
        <taxon>Euteleostomi</taxon>
        <taxon>Mammalia</taxon>
        <taxon>Eutheria</taxon>
        <taxon>Laurasiatheria</taxon>
        <taxon>Artiodactyla</taxon>
        <taxon>Ruminantia</taxon>
        <taxon>Pecora</taxon>
        <taxon>Cervidae</taxon>
        <taxon>Odocoileinae</taxon>
        <taxon>Rangifer</taxon>
    </lineage>
</organism>
<keyword evidence="2" id="KW-1185">Reference proteome</keyword>
<gene>
    <name evidence="1" type="ORF">MRATA1EN1_LOCUS12207</name>
</gene>